<feature type="region of interest" description="Disordered" evidence="2">
    <location>
        <begin position="385"/>
        <end position="413"/>
    </location>
</feature>
<dbReference type="Proteomes" id="UP001141327">
    <property type="component" value="Unassembled WGS sequence"/>
</dbReference>
<keyword evidence="1" id="KW-0175">Coiled coil</keyword>
<evidence type="ECO:0000256" key="2">
    <source>
        <dbReference type="SAM" id="MobiDB-lite"/>
    </source>
</evidence>
<evidence type="ECO:0000256" key="1">
    <source>
        <dbReference type="SAM" id="Coils"/>
    </source>
</evidence>
<gene>
    <name evidence="3" type="ORF">PAPYR_3097</name>
</gene>
<feature type="region of interest" description="Disordered" evidence="2">
    <location>
        <begin position="267"/>
        <end position="321"/>
    </location>
</feature>
<feature type="compositionally biased region" description="Pro residues" evidence="2">
    <location>
        <begin position="697"/>
        <end position="710"/>
    </location>
</feature>
<accession>A0ABQ8UMT2</accession>
<feature type="compositionally biased region" description="Pro residues" evidence="2">
    <location>
        <begin position="298"/>
        <end position="316"/>
    </location>
</feature>
<dbReference type="EMBL" id="JAPMOS010000012">
    <property type="protein sequence ID" value="KAJ4460483.1"/>
    <property type="molecule type" value="Genomic_DNA"/>
</dbReference>
<name>A0ABQ8UMT2_9EUKA</name>
<dbReference type="PANTHER" id="PTHR45615:SF80">
    <property type="entry name" value="GRIP DOMAIN-CONTAINING PROTEIN"/>
    <property type="match status" value="1"/>
</dbReference>
<dbReference type="PANTHER" id="PTHR45615">
    <property type="entry name" value="MYOSIN HEAVY CHAIN, NON-MUSCLE"/>
    <property type="match status" value="1"/>
</dbReference>
<feature type="region of interest" description="Disordered" evidence="2">
    <location>
        <begin position="682"/>
        <end position="719"/>
    </location>
</feature>
<keyword evidence="4" id="KW-1185">Reference proteome</keyword>
<protein>
    <submittedName>
        <fullName evidence="3">Uncharacterized protein</fullName>
    </submittedName>
</protein>
<proteinExistence type="predicted"/>
<feature type="coiled-coil region" evidence="1">
    <location>
        <begin position="321"/>
        <end position="365"/>
    </location>
</feature>
<feature type="coiled-coil region" evidence="1">
    <location>
        <begin position="101"/>
        <end position="153"/>
    </location>
</feature>
<organism evidence="3 4">
    <name type="scientific">Paratrimastix pyriformis</name>
    <dbReference type="NCBI Taxonomy" id="342808"/>
    <lineage>
        <taxon>Eukaryota</taxon>
        <taxon>Metamonada</taxon>
        <taxon>Preaxostyla</taxon>
        <taxon>Paratrimastigidae</taxon>
        <taxon>Paratrimastix</taxon>
    </lineage>
</organism>
<reference evidence="3" key="1">
    <citation type="journal article" date="2022" name="bioRxiv">
        <title>Genomics of Preaxostyla Flagellates Illuminates Evolutionary Transitions and the Path Towards Mitochondrial Loss.</title>
        <authorList>
            <person name="Novak L.V.F."/>
            <person name="Treitli S.C."/>
            <person name="Pyrih J."/>
            <person name="Halakuc P."/>
            <person name="Pipaliya S.V."/>
            <person name="Vacek V."/>
            <person name="Brzon O."/>
            <person name="Soukal P."/>
            <person name="Eme L."/>
            <person name="Dacks J.B."/>
            <person name="Karnkowska A."/>
            <person name="Elias M."/>
            <person name="Hampl V."/>
        </authorList>
    </citation>
    <scope>NUCLEOTIDE SEQUENCE</scope>
    <source>
        <strain evidence="3">RCP-MX</strain>
    </source>
</reference>
<feature type="compositionally biased region" description="Low complexity" evidence="2">
    <location>
        <begin position="584"/>
        <end position="605"/>
    </location>
</feature>
<evidence type="ECO:0000313" key="4">
    <source>
        <dbReference type="Proteomes" id="UP001141327"/>
    </source>
</evidence>
<feature type="region of interest" description="Disordered" evidence="2">
    <location>
        <begin position="580"/>
        <end position="616"/>
    </location>
</feature>
<feature type="region of interest" description="Disordered" evidence="2">
    <location>
        <begin position="790"/>
        <end position="812"/>
    </location>
</feature>
<feature type="compositionally biased region" description="Low complexity" evidence="2">
    <location>
        <begin position="284"/>
        <end position="297"/>
    </location>
</feature>
<comment type="caution">
    <text evidence="3">The sequence shown here is derived from an EMBL/GenBank/DDBJ whole genome shotgun (WGS) entry which is preliminary data.</text>
</comment>
<sequence length="828" mass="89539">MGEISEKTVSFVVSARRNNVDAKPRDKKLASHPVSFLAISVRGFLAELDARWKIFMTEVKNEEESRAIALSTRLDIMEARIGKIDKRDEIRAKDLAACAQQEEMNGRLHVLEEQMNRLIAQQEASATATNQRIDDLRATVSQTEDKLRAEFEQARNTDAQALTQYLTHLDENRKGFEIECKLMLKEVEVALKTEILETTKELETKLLALQASAEVADTALEKVRLLPLGWWISPRFADPALHPQATQQQLSQSLAELWERVQQRLGEGETPLTGPDPVTPAVPPAGGAPDPAVQPAAAPQPPGPAATPGSPAPARSPGPRLRATEEQLGLLQEAIADIRRQLAVLEEQQQEMSNLQADMSRSMREHVEALAEARAGWERFREAHPAHEEADAPSSLCQAVGTEPPEGQDQDDRTLPQRMAETEGRVAEAEKQLSSLGRVRNPSLPLSPLPPPAGLVYAAAGRVVRPLDGAAPFLTGWLVGTPASPSWWVAVQTSGVVAALQAERERFERLVPQKDDWAQRADALQRDLARLAAQHSQDVQQIHATLEESLVQAVQSRRQAEQLSATLGRDVQTLVQENEALKEATPPTAAGPAVVPPGAGKRPAATGPAGEGRHREWHKCAHPEDPIDVAVSRLAIQRVSPGLYSVEGKRFHVQLIKQHPFVLRSGRTLPLGQWLEDTYGREHPSAAAAPRSGVSTSPPPPLQQPPPGPAAPAAAAPGSGAAFAFPPEALAAFIQQQQQLQYGAAARAAELPLKLSATAPGRLAISTGLPTRLPASPPQVVVPSAARDEPLVTPRRLGPRSPRQPVATRQTPVVPVSLLAGVHANPDM</sequence>
<evidence type="ECO:0000313" key="3">
    <source>
        <dbReference type="EMBL" id="KAJ4460483.1"/>
    </source>
</evidence>